<reference evidence="2" key="1">
    <citation type="submission" date="2017-11" db="EMBL/GenBank/DDBJ databases">
        <authorList>
            <person name="Lima N.C."/>
            <person name="Parody-Merino A.M."/>
            <person name="Battley P.F."/>
            <person name="Fidler A.E."/>
            <person name="Prosdocimi F."/>
        </authorList>
    </citation>
    <scope>NUCLEOTIDE SEQUENCE [LARGE SCALE GENOMIC DNA]</scope>
</reference>
<protein>
    <submittedName>
        <fullName evidence="1">Rna-directed dna polymerase from mobile element jockey-like</fullName>
    </submittedName>
</protein>
<sequence length="83" mass="9420">MEQILLEVMSKHMEDREVIRDSKNGFSKGKSRLTNLVAFYDRVTALVDKGKAMDVIYQDFCNAFGMVPPNILTSKLERYGSDG</sequence>
<name>A0A2I0TK67_LIMLA</name>
<keyword evidence="1" id="KW-0808">Transferase</keyword>
<organism evidence="1 2">
    <name type="scientific">Limosa lapponica baueri</name>
    <dbReference type="NCBI Taxonomy" id="1758121"/>
    <lineage>
        <taxon>Eukaryota</taxon>
        <taxon>Metazoa</taxon>
        <taxon>Chordata</taxon>
        <taxon>Craniata</taxon>
        <taxon>Vertebrata</taxon>
        <taxon>Euteleostomi</taxon>
        <taxon>Archelosauria</taxon>
        <taxon>Archosauria</taxon>
        <taxon>Dinosauria</taxon>
        <taxon>Saurischia</taxon>
        <taxon>Theropoda</taxon>
        <taxon>Coelurosauria</taxon>
        <taxon>Aves</taxon>
        <taxon>Neognathae</taxon>
        <taxon>Neoaves</taxon>
        <taxon>Charadriiformes</taxon>
        <taxon>Scolopacidae</taxon>
        <taxon>Limosa</taxon>
    </lineage>
</organism>
<keyword evidence="1" id="KW-0548">Nucleotidyltransferase</keyword>
<dbReference type="EMBL" id="KZ509338">
    <property type="protein sequence ID" value="PKU34201.1"/>
    <property type="molecule type" value="Genomic_DNA"/>
</dbReference>
<evidence type="ECO:0000313" key="2">
    <source>
        <dbReference type="Proteomes" id="UP000233556"/>
    </source>
</evidence>
<dbReference type="Proteomes" id="UP000233556">
    <property type="component" value="Unassembled WGS sequence"/>
</dbReference>
<keyword evidence="1" id="KW-0695">RNA-directed DNA polymerase</keyword>
<dbReference type="AlphaFoldDB" id="A0A2I0TK67"/>
<proteinExistence type="predicted"/>
<gene>
    <name evidence="1" type="ORF">llap_15502</name>
</gene>
<evidence type="ECO:0000313" key="1">
    <source>
        <dbReference type="EMBL" id="PKU34201.1"/>
    </source>
</evidence>
<dbReference type="OrthoDB" id="416454at2759"/>
<dbReference type="GO" id="GO:0003964">
    <property type="term" value="F:RNA-directed DNA polymerase activity"/>
    <property type="evidence" value="ECO:0007669"/>
    <property type="project" value="UniProtKB-KW"/>
</dbReference>
<reference evidence="2" key="2">
    <citation type="submission" date="2017-12" db="EMBL/GenBank/DDBJ databases">
        <title>Genome sequence of the Bar-tailed Godwit (Limosa lapponica baueri).</title>
        <authorList>
            <person name="Lima N.C.B."/>
            <person name="Parody-Merino A.M."/>
            <person name="Battley P.F."/>
            <person name="Fidler A.E."/>
            <person name="Prosdocimi F."/>
        </authorList>
    </citation>
    <scope>NUCLEOTIDE SEQUENCE [LARGE SCALE GENOMIC DNA]</scope>
</reference>
<accession>A0A2I0TK67</accession>
<keyword evidence="2" id="KW-1185">Reference proteome</keyword>